<evidence type="ECO:0000313" key="11">
    <source>
        <dbReference type="Proteomes" id="UP000249646"/>
    </source>
</evidence>
<evidence type="ECO:0000256" key="6">
    <source>
        <dbReference type="ARBA" id="ARBA00023139"/>
    </source>
</evidence>
<evidence type="ECO:0000256" key="1">
    <source>
        <dbReference type="ARBA" id="ARBA00004193"/>
    </source>
</evidence>
<dbReference type="EMBL" id="QKUB01000003">
    <property type="protein sequence ID" value="PZW00543.1"/>
    <property type="molecule type" value="Genomic_DNA"/>
</dbReference>
<accession>A0A2W7GRY9</accession>
<evidence type="ECO:0000256" key="9">
    <source>
        <dbReference type="SAM" id="SignalP"/>
    </source>
</evidence>
<keyword evidence="7" id="KW-0449">Lipoprotein</keyword>
<feature type="compositionally biased region" description="Basic and acidic residues" evidence="8">
    <location>
        <begin position="34"/>
        <end position="61"/>
    </location>
</feature>
<feature type="region of interest" description="Disordered" evidence="8">
    <location>
        <begin position="25"/>
        <end position="153"/>
    </location>
</feature>
<dbReference type="Proteomes" id="UP000249646">
    <property type="component" value="Unassembled WGS sequence"/>
</dbReference>
<feature type="signal peptide" evidence="9">
    <location>
        <begin position="1"/>
        <end position="25"/>
    </location>
</feature>
<dbReference type="InterPro" id="IPR049890">
    <property type="entry name" value="VlpA-F-like_signal"/>
</dbReference>
<evidence type="ECO:0000256" key="2">
    <source>
        <dbReference type="ARBA" id="ARBA00022475"/>
    </source>
</evidence>
<comment type="subcellular location">
    <subcellularLocation>
        <location evidence="1">Cell membrane</location>
        <topology evidence="1">Lipid-anchor</topology>
    </subcellularLocation>
</comment>
<evidence type="ECO:0000313" key="10">
    <source>
        <dbReference type="EMBL" id="PZW00543.1"/>
    </source>
</evidence>
<keyword evidence="11" id="KW-1185">Reference proteome</keyword>
<evidence type="ECO:0008006" key="12">
    <source>
        <dbReference type="Google" id="ProtNLM"/>
    </source>
</evidence>
<comment type="caution">
    <text evidence="10">The sequence shown here is derived from an EMBL/GenBank/DDBJ whole genome shotgun (WGS) entry which is preliminary data.</text>
</comment>
<keyword evidence="5" id="KW-0472">Membrane</keyword>
<feature type="compositionally biased region" description="Basic and acidic residues" evidence="8">
    <location>
        <begin position="127"/>
        <end position="153"/>
    </location>
</feature>
<keyword evidence="6" id="KW-0564">Palmitate</keyword>
<dbReference type="RefSeq" id="WP_111518329.1">
    <property type="nucleotide sequence ID" value="NZ_QKUB01000003.1"/>
</dbReference>
<keyword evidence="4" id="KW-0677">Repeat</keyword>
<reference evidence="10 11" key="1">
    <citation type="submission" date="2018-06" db="EMBL/GenBank/DDBJ databases">
        <title>Genomic Encyclopedia of Archaeal and Bacterial Type Strains, Phase II (KMG-II): from individual species to whole genera.</title>
        <authorList>
            <person name="Goeker M."/>
        </authorList>
    </citation>
    <scope>NUCLEOTIDE SEQUENCE [LARGE SCALE GENOMIC DNA]</scope>
    <source>
        <strain evidence="10 11">ATCC 51348</strain>
    </source>
</reference>
<sequence length="263" mass="29406">MKKLSKFISIVGAVASLSTIPIISAKCNVSDNNKPNKEDPNTKKDEDKNKPENNKNPKDGGDTSTPSKPSNTDNQNGENHNGNSEVAPTDPKKPSEIETPSKPEENEGENQGNNNANQGGSNNGNEQPKDSMPNDKPRSDSDSNISDEIKNKTPKEKIKFIYETFEKYKDLDKYLKDRNSASEFNNGLKPIDELFKYDSDTRDKFATFGLDHNFLGEFSDLVDLLSEIIQNESSLSTTKDKFKKLFEDIKSKVDDAYKKSKQN</sequence>
<protein>
    <recommendedName>
        <fullName evidence="12">Variable surface lipoprotein</fullName>
    </recommendedName>
</protein>
<feature type="compositionally biased region" description="Basic and acidic residues" evidence="8">
    <location>
        <begin position="90"/>
        <end position="105"/>
    </location>
</feature>
<dbReference type="AlphaFoldDB" id="A0A2W7GRY9"/>
<feature type="chain" id="PRO_5016007652" description="Variable surface lipoprotein" evidence="9">
    <location>
        <begin position="26"/>
        <end position="263"/>
    </location>
</feature>
<feature type="compositionally biased region" description="Low complexity" evidence="8">
    <location>
        <begin position="109"/>
        <end position="126"/>
    </location>
</feature>
<evidence type="ECO:0000256" key="5">
    <source>
        <dbReference type="ARBA" id="ARBA00023136"/>
    </source>
</evidence>
<evidence type="ECO:0000256" key="8">
    <source>
        <dbReference type="SAM" id="MobiDB-lite"/>
    </source>
</evidence>
<dbReference type="GO" id="GO:0005886">
    <property type="term" value="C:plasma membrane"/>
    <property type="evidence" value="ECO:0007669"/>
    <property type="project" value="UniProtKB-SubCell"/>
</dbReference>
<organism evidence="10 11">
    <name type="scientific">Metamycoplasma auris</name>
    <dbReference type="NCBI Taxonomy" id="51363"/>
    <lineage>
        <taxon>Bacteria</taxon>
        <taxon>Bacillati</taxon>
        <taxon>Mycoplasmatota</taxon>
        <taxon>Mycoplasmoidales</taxon>
        <taxon>Metamycoplasmataceae</taxon>
        <taxon>Metamycoplasma</taxon>
    </lineage>
</organism>
<name>A0A2W7GRY9_9BACT</name>
<keyword evidence="2" id="KW-1003">Cell membrane</keyword>
<evidence type="ECO:0000256" key="3">
    <source>
        <dbReference type="ARBA" id="ARBA00022729"/>
    </source>
</evidence>
<keyword evidence="3 9" id="KW-0732">Signal</keyword>
<dbReference type="NCBIfam" id="NF033817">
    <property type="entry name" value="Mplas_variab_LP"/>
    <property type="match status" value="1"/>
</dbReference>
<evidence type="ECO:0000256" key="7">
    <source>
        <dbReference type="ARBA" id="ARBA00023288"/>
    </source>
</evidence>
<proteinExistence type="predicted"/>
<dbReference type="NCBIfam" id="NF046046">
    <property type="entry name" value="Mbov_0729_Cterm"/>
    <property type="match status" value="1"/>
</dbReference>
<evidence type="ECO:0000256" key="4">
    <source>
        <dbReference type="ARBA" id="ARBA00022737"/>
    </source>
</evidence>
<feature type="compositionally biased region" description="Polar residues" evidence="8">
    <location>
        <begin position="62"/>
        <end position="86"/>
    </location>
</feature>
<gene>
    <name evidence="10" type="ORF">BCF89_1032</name>
</gene>